<dbReference type="GO" id="GO:0016829">
    <property type="term" value="F:lyase activity"/>
    <property type="evidence" value="ECO:0007669"/>
    <property type="project" value="UniProtKB-KW"/>
</dbReference>
<proteinExistence type="predicted"/>
<accession>A0ABV1UGF3</accession>
<sequence length="338" mass="35039">MNDPEPFPAPPAAPPPPSPIGRCRVLCEALRVPGQAVRLLPTLPAVNADCRTLAAAHASAVAPLLPGGADGALGRRLLPWAVKGGLLVLRYARLTGHPVDPATAVLAGAFTRLYDDAFDEARGGEGLAVLDRLVAEPTTPAPQAPGTPAESAAVLFAALRERLPADRHPVSYGALSQLHAAQHASLRPPGDGRPSAPELVRASRHKGGLGMLVLGGLVQPAPAPAQRKALLALGGFLQLVDDYEDLAVDLRAGLRTAATCGNLPLGALYAELSHVGALLAALYGPYRTRRFTDGLVCWLHLAAVTRLVRGRTPPSSAGPAAAGPPTVTALFTRREVIR</sequence>
<dbReference type="EC" id="4.2.3.-" evidence="1"/>
<dbReference type="EMBL" id="JBEPAZ010000047">
    <property type="protein sequence ID" value="MER6432788.1"/>
    <property type="molecule type" value="Genomic_DNA"/>
</dbReference>
<comment type="caution">
    <text evidence="1">The sequence shown here is derived from an EMBL/GenBank/DDBJ whole genome shotgun (WGS) entry which is preliminary data.</text>
</comment>
<organism evidence="1 2">
    <name type="scientific">Streptomyces sp. 900105245</name>
    <dbReference type="NCBI Taxonomy" id="3154379"/>
    <lineage>
        <taxon>Bacteria</taxon>
        <taxon>Bacillati</taxon>
        <taxon>Actinomycetota</taxon>
        <taxon>Actinomycetes</taxon>
        <taxon>Kitasatosporales</taxon>
        <taxon>Streptomycetaceae</taxon>
        <taxon>Streptomyces</taxon>
    </lineage>
</organism>
<dbReference type="RefSeq" id="WP_352065264.1">
    <property type="nucleotide sequence ID" value="NZ_JBEPAZ010000047.1"/>
</dbReference>
<dbReference type="Proteomes" id="UP001470023">
    <property type="component" value="Unassembled WGS sequence"/>
</dbReference>
<keyword evidence="2" id="KW-1185">Reference proteome</keyword>
<dbReference type="CDD" id="cd00385">
    <property type="entry name" value="Isoprenoid_Biosyn_C1"/>
    <property type="match status" value="1"/>
</dbReference>
<gene>
    <name evidence="1" type="ORF">ABT272_34435</name>
</gene>
<evidence type="ECO:0000313" key="2">
    <source>
        <dbReference type="Proteomes" id="UP001470023"/>
    </source>
</evidence>
<reference evidence="1 2" key="1">
    <citation type="submission" date="2024-06" db="EMBL/GenBank/DDBJ databases">
        <title>The Natural Products Discovery Center: Release of the First 8490 Sequenced Strains for Exploring Actinobacteria Biosynthetic Diversity.</title>
        <authorList>
            <person name="Kalkreuter E."/>
            <person name="Kautsar S.A."/>
            <person name="Yang D."/>
            <person name="Bader C.D."/>
            <person name="Teijaro C.N."/>
            <person name="Fluegel L."/>
            <person name="Davis C.M."/>
            <person name="Simpson J.R."/>
            <person name="Lauterbach L."/>
            <person name="Steele A.D."/>
            <person name="Gui C."/>
            <person name="Meng S."/>
            <person name="Li G."/>
            <person name="Viehrig K."/>
            <person name="Ye F."/>
            <person name="Su P."/>
            <person name="Kiefer A.F."/>
            <person name="Nichols A."/>
            <person name="Cepeda A.J."/>
            <person name="Yan W."/>
            <person name="Fan B."/>
            <person name="Jiang Y."/>
            <person name="Adhikari A."/>
            <person name="Zheng C.-J."/>
            <person name="Schuster L."/>
            <person name="Cowan T.M."/>
            <person name="Smanski M.J."/>
            <person name="Chevrette M.G."/>
            <person name="De Carvalho L.P.S."/>
            <person name="Shen B."/>
        </authorList>
    </citation>
    <scope>NUCLEOTIDE SEQUENCE [LARGE SCALE GENOMIC DNA]</scope>
    <source>
        <strain evidence="1 2">NPDC001166</strain>
    </source>
</reference>
<evidence type="ECO:0000313" key="1">
    <source>
        <dbReference type="EMBL" id="MER6432788.1"/>
    </source>
</evidence>
<keyword evidence="1" id="KW-0456">Lyase</keyword>
<protein>
    <submittedName>
        <fullName evidence="1">Class 1 isoprenoid biosynthesis enzyme</fullName>
        <ecNumber evidence="1">4.2.3.-</ecNumber>
    </submittedName>
</protein>
<name>A0ABV1UGF3_9ACTN</name>